<organism evidence="9 10">
    <name type="scientific">Clostridium sulfidigenes</name>
    <dbReference type="NCBI Taxonomy" id="318464"/>
    <lineage>
        <taxon>Bacteria</taxon>
        <taxon>Bacillati</taxon>
        <taxon>Bacillota</taxon>
        <taxon>Clostridia</taxon>
        <taxon>Eubacteriales</taxon>
        <taxon>Clostridiaceae</taxon>
        <taxon>Clostridium</taxon>
    </lineage>
</organism>
<proteinExistence type="predicted"/>
<sequence length="80" mass="8980">MKATGVVRKVDDLGRVVLPVELRRTLGIDIKDPLEIYVDGDQVILKKYEPTCIFFGEGKDIKTFDGKNICPSCIKKIGRL</sequence>
<protein>
    <submittedName>
        <fullName evidence="9">AbrB family transcriptional regulator</fullName>
    </submittedName>
</protein>
<evidence type="ECO:0000256" key="6">
    <source>
        <dbReference type="ARBA" id="ARBA00023163"/>
    </source>
</evidence>
<comment type="caution">
    <text evidence="9">The sequence shown here is derived from an EMBL/GenBank/DDBJ whole genome shotgun (WGS) entry which is preliminary data.</text>
</comment>
<dbReference type="SUPFAM" id="SSF89447">
    <property type="entry name" value="AbrB/MazE/MraZ-like"/>
    <property type="match status" value="1"/>
</dbReference>
<keyword evidence="10" id="KW-1185">Reference proteome</keyword>
<evidence type="ECO:0000256" key="5">
    <source>
        <dbReference type="ARBA" id="ARBA00023159"/>
    </source>
</evidence>
<evidence type="ECO:0000313" key="9">
    <source>
        <dbReference type="EMBL" id="KEZ88687.1"/>
    </source>
</evidence>
<dbReference type="Proteomes" id="UP000028542">
    <property type="component" value="Unassembled WGS sequence"/>
</dbReference>
<evidence type="ECO:0000259" key="8">
    <source>
        <dbReference type="PROSITE" id="PS51740"/>
    </source>
</evidence>
<dbReference type="AlphaFoldDB" id="A0A084JIA3"/>
<evidence type="ECO:0000256" key="4">
    <source>
        <dbReference type="ARBA" id="ARBA00023125"/>
    </source>
</evidence>
<dbReference type="PROSITE" id="PS51740">
    <property type="entry name" value="SPOVT_ABRB"/>
    <property type="match status" value="1"/>
</dbReference>
<dbReference type="FunFam" id="2.10.260.10:FF:000001">
    <property type="entry name" value="Stage V sporulation protein T"/>
    <property type="match status" value="1"/>
</dbReference>
<dbReference type="InterPro" id="IPR007159">
    <property type="entry name" value="SpoVT-AbrB_dom"/>
</dbReference>
<dbReference type="InterPro" id="IPR037914">
    <property type="entry name" value="SpoVT-AbrB_sf"/>
</dbReference>
<dbReference type="Gene3D" id="2.10.260.10">
    <property type="match status" value="1"/>
</dbReference>
<keyword evidence="2" id="KW-0749">Sporulation</keyword>
<dbReference type="RefSeq" id="WP_035128946.1">
    <property type="nucleotide sequence ID" value="NZ_JPMD01000001.1"/>
</dbReference>
<evidence type="ECO:0000256" key="1">
    <source>
        <dbReference type="ARBA" id="ARBA00022491"/>
    </source>
</evidence>
<feature type="domain" description="SpoVT-AbrB" evidence="8">
    <location>
        <begin position="5"/>
        <end position="50"/>
    </location>
</feature>
<gene>
    <name evidence="9" type="ORF">IO99_00445</name>
</gene>
<evidence type="ECO:0000256" key="7">
    <source>
        <dbReference type="PROSITE-ProRule" id="PRU01076"/>
    </source>
</evidence>
<name>A0A084JIA3_9CLOT</name>
<evidence type="ECO:0000256" key="2">
    <source>
        <dbReference type="ARBA" id="ARBA00022969"/>
    </source>
</evidence>
<evidence type="ECO:0000313" key="10">
    <source>
        <dbReference type="Proteomes" id="UP000028542"/>
    </source>
</evidence>
<dbReference type="InterPro" id="IPR052731">
    <property type="entry name" value="B_subtilis_Trans_State_Reg"/>
</dbReference>
<keyword evidence="1" id="KW-0678">Repressor</keyword>
<accession>A0A084JIA3</accession>
<dbReference type="PANTHER" id="PTHR36432">
    <property type="match status" value="1"/>
</dbReference>
<keyword evidence="6" id="KW-0804">Transcription</keyword>
<dbReference type="STRING" id="318464.IO99_00445"/>
<reference evidence="9 10" key="1">
    <citation type="submission" date="2014-07" db="EMBL/GenBank/DDBJ databases">
        <title>Draft genome of Clostridium sulfidigenes 113A isolated from sediments associated with methane hydrate from Krishna Godavari basin.</title>
        <authorList>
            <person name="Honkalas V.S."/>
            <person name="Dabir A.P."/>
            <person name="Arora P."/>
            <person name="Dhakephalkar P.K."/>
        </authorList>
    </citation>
    <scope>NUCLEOTIDE SEQUENCE [LARGE SCALE GENOMIC DNA]</scope>
    <source>
        <strain evidence="9 10">113A</strain>
    </source>
</reference>
<dbReference type="eggNOG" id="COG2002">
    <property type="taxonomic scope" value="Bacteria"/>
</dbReference>
<evidence type="ECO:0000256" key="3">
    <source>
        <dbReference type="ARBA" id="ARBA00023015"/>
    </source>
</evidence>
<dbReference type="PANTHER" id="PTHR36432:SF4">
    <property type="entry name" value="TRANSITION STATE REGULATOR ABH-RELATED"/>
    <property type="match status" value="1"/>
</dbReference>
<keyword evidence="5" id="KW-0010">Activator</keyword>
<dbReference type="EMBL" id="JPMD01000001">
    <property type="protein sequence ID" value="KEZ88687.1"/>
    <property type="molecule type" value="Genomic_DNA"/>
</dbReference>
<dbReference type="GO" id="GO:0003677">
    <property type="term" value="F:DNA binding"/>
    <property type="evidence" value="ECO:0007669"/>
    <property type="project" value="UniProtKB-UniRule"/>
</dbReference>
<dbReference type="NCBIfam" id="TIGR01439">
    <property type="entry name" value="lp_hng_hel_AbrB"/>
    <property type="match status" value="1"/>
</dbReference>
<dbReference type="GO" id="GO:0042802">
    <property type="term" value="F:identical protein binding"/>
    <property type="evidence" value="ECO:0007669"/>
    <property type="project" value="UniProtKB-ARBA"/>
</dbReference>
<keyword evidence="3" id="KW-0805">Transcription regulation</keyword>
<dbReference type="SMART" id="SM00966">
    <property type="entry name" value="SpoVT_AbrB"/>
    <property type="match status" value="1"/>
</dbReference>
<dbReference type="Pfam" id="PF04014">
    <property type="entry name" value="MazE_antitoxin"/>
    <property type="match status" value="1"/>
</dbReference>
<dbReference type="GO" id="GO:0030435">
    <property type="term" value="P:sporulation resulting in formation of a cellular spore"/>
    <property type="evidence" value="ECO:0007669"/>
    <property type="project" value="UniProtKB-KW"/>
</dbReference>
<keyword evidence="4 7" id="KW-0238">DNA-binding</keyword>